<gene>
    <name evidence="2" type="ORF">M4V62_11550</name>
</gene>
<dbReference type="RefSeq" id="WP_249587166.1">
    <property type="nucleotide sequence ID" value="NZ_BAAAQL010000008.1"/>
</dbReference>
<evidence type="ECO:0000256" key="1">
    <source>
        <dbReference type="SAM" id="MobiDB-lite"/>
    </source>
</evidence>
<evidence type="ECO:0000313" key="2">
    <source>
        <dbReference type="EMBL" id="UQT55678.1"/>
    </source>
</evidence>
<feature type="region of interest" description="Disordered" evidence="1">
    <location>
        <begin position="199"/>
        <end position="224"/>
    </location>
</feature>
<name>A0ABY4PRW2_9ACTN</name>
<organism evidence="2 3">
    <name type="scientific">Streptomyces durmitorensis</name>
    <dbReference type="NCBI Taxonomy" id="319947"/>
    <lineage>
        <taxon>Bacteria</taxon>
        <taxon>Bacillati</taxon>
        <taxon>Actinomycetota</taxon>
        <taxon>Actinomycetes</taxon>
        <taxon>Kitasatosporales</taxon>
        <taxon>Streptomycetaceae</taxon>
        <taxon>Streptomyces</taxon>
    </lineage>
</organism>
<protein>
    <recommendedName>
        <fullName evidence="4">Lipoprotein</fullName>
    </recommendedName>
</protein>
<dbReference type="EMBL" id="CP097289">
    <property type="protein sequence ID" value="UQT55678.1"/>
    <property type="molecule type" value="Genomic_DNA"/>
</dbReference>
<sequence length="224" mass="24008">MFAAGALLLTVGCSGSDADAEEHPDNPNLLLGFHTWLKTNDSERDDDLAGHALNVSLGYRSGDRHGVVEVLTDYGPWGEAEDQVTPLAQAFTEWWDEDPSAGSAHFLGQGGKTAKKTTLYEGDAPSNLLKDFRSWTAKNAPSAPNAENLTPHITALTIGYGAKGSGAVTVSTDYVTHKDKQTQKKVDTLSEAFADWWDGDEGADSVTVTSEDQGSHAERDLTAR</sequence>
<accession>A0ABY4PRW2</accession>
<reference evidence="2 3" key="1">
    <citation type="submission" date="2022-05" db="EMBL/GenBank/DDBJ databases">
        <authorList>
            <person name="Zhou X."/>
            <person name="Li K."/>
            <person name="Man Y."/>
        </authorList>
    </citation>
    <scope>NUCLEOTIDE SEQUENCE [LARGE SCALE GENOMIC DNA]</scope>
    <source>
        <strain evidence="2 3">MS405</strain>
    </source>
</reference>
<evidence type="ECO:0008006" key="4">
    <source>
        <dbReference type="Google" id="ProtNLM"/>
    </source>
</evidence>
<keyword evidence="3" id="KW-1185">Reference proteome</keyword>
<feature type="compositionally biased region" description="Basic and acidic residues" evidence="1">
    <location>
        <begin position="213"/>
        <end position="224"/>
    </location>
</feature>
<proteinExistence type="predicted"/>
<dbReference type="Proteomes" id="UP000829992">
    <property type="component" value="Chromosome"/>
</dbReference>
<evidence type="ECO:0000313" key="3">
    <source>
        <dbReference type="Proteomes" id="UP000829992"/>
    </source>
</evidence>